<gene>
    <name evidence="1" type="ORF">CPter291_2993</name>
</gene>
<proteinExistence type="predicted"/>
<name>A0ABM5Z8B2_9BURK</name>
<dbReference type="Proteomes" id="UP000074914">
    <property type="component" value="Chromosome"/>
</dbReference>
<protein>
    <submittedName>
        <fullName evidence="1">Uncharacterized protein</fullName>
    </submittedName>
</protein>
<sequence length="39" mass="4041">MGQLSEAAKQGKAIGYADPVKKAANFSGFFVACGYSGRN</sequence>
<keyword evidence="2" id="KW-1185">Reference proteome</keyword>
<evidence type="ECO:0000313" key="1">
    <source>
        <dbReference type="EMBL" id="AMP15239.1"/>
    </source>
</evidence>
<accession>A0ABM5Z8B2</accession>
<evidence type="ECO:0000313" key="2">
    <source>
        <dbReference type="Proteomes" id="UP000074914"/>
    </source>
</evidence>
<dbReference type="EMBL" id="CP013236">
    <property type="protein sequence ID" value="AMP15239.1"/>
    <property type="molecule type" value="Genomic_DNA"/>
</dbReference>
<reference evidence="1 2" key="1">
    <citation type="submission" date="2015-11" db="EMBL/GenBank/DDBJ databases">
        <title>Exploring the genomic traits of fungus-feeding bacterial genus Collimonas.</title>
        <authorList>
            <person name="Song C."/>
            <person name="Schmidt R."/>
            <person name="de Jager V."/>
            <person name="Krzyzanowska D."/>
            <person name="Jongedijk E."/>
            <person name="Cankar K."/>
            <person name="Beekwilder J."/>
            <person name="van Veen A."/>
            <person name="de Boer W."/>
            <person name="van Veen J.A."/>
            <person name="Garbeva P."/>
        </authorList>
    </citation>
    <scope>NUCLEOTIDE SEQUENCE [LARGE SCALE GENOMIC DNA]</scope>
    <source>
        <strain evidence="1 2">Ter291</strain>
    </source>
</reference>
<organism evidence="1 2">
    <name type="scientific">Collimonas pratensis</name>
    <dbReference type="NCBI Taxonomy" id="279113"/>
    <lineage>
        <taxon>Bacteria</taxon>
        <taxon>Pseudomonadati</taxon>
        <taxon>Pseudomonadota</taxon>
        <taxon>Betaproteobacteria</taxon>
        <taxon>Burkholderiales</taxon>
        <taxon>Oxalobacteraceae</taxon>
        <taxon>Collimonas</taxon>
    </lineage>
</organism>